<protein>
    <submittedName>
        <fullName evidence="2">Uncharacterized protein</fullName>
    </submittedName>
</protein>
<dbReference type="Proteomes" id="UP001305647">
    <property type="component" value="Unassembled WGS sequence"/>
</dbReference>
<feature type="compositionally biased region" description="Basic and acidic residues" evidence="1">
    <location>
        <begin position="248"/>
        <end position="268"/>
    </location>
</feature>
<feature type="compositionally biased region" description="Low complexity" evidence="1">
    <location>
        <begin position="276"/>
        <end position="287"/>
    </location>
</feature>
<comment type="caution">
    <text evidence="2">The sequence shown here is derived from an EMBL/GenBank/DDBJ whole genome shotgun (WGS) entry which is preliminary data.</text>
</comment>
<feature type="region of interest" description="Disordered" evidence="1">
    <location>
        <begin position="365"/>
        <end position="396"/>
    </location>
</feature>
<gene>
    <name evidence="2" type="ORF">N658DRAFT_489897</name>
</gene>
<evidence type="ECO:0000313" key="3">
    <source>
        <dbReference type="Proteomes" id="UP001305647"/>
    </source>
</evidence>
<dbReference type="AlphaFoldDB" id="A0AAN6PRS8"/>
<feature type="region of interest" description="Disordered" evidence="1">
    <location>
        <begin position="1"/>
        <end position="38"/>
    </location>
</feature>
<reference evidence="2" key="2">
    <citation type="submission" date="2023-05" db="EMBL/GenBank/DDBJ databases">
        <authorList>
            <consortium name="Lawrence Berkeley National Laboratory"/>
            <person name="Steindorff A."/>
            <person name="Hensen N."/>
            <person name="Bonometti L."/>
            <person name="Westerberg I."/>
            <person name="Brannstrom I.O."/>
            <person name="Guillou S."/>
            <person name="Cros-Aarteil S."/>
            <person name="Calhoun S."/>
            <person name="Haridas S."/>
            <person name="Kuo A."/>
            <person name="Mondo S."/>
            <person name="Pangilinan J."/>
            <person name="Riley R."/>
            <person name="Labutti K."/>
            <person name="Andreopoulos B."/>
            <person name="Lipzen A."/>
            <person name="Chen C."/>
            <person name="Yanf M."/>
            <person name="Daum C."/>
            <person name="Ng V."/>
            <person name="Clum A."/>
            <person name="Ohm R."/>
            <person name="Martin F."/>
            <person name="Silar P."/>
            <person name="Natvig D."/>
            <person name="Lalanne C."/>
            <person name="Gautier V."/>
            <person name="Ament-Velasquez S.L."/>
            <person name="Kruys A."/>
            <person name="Hutchinson M.I."/>
            <person name="Powell A.J."/>
            <person name="Barry K."/>
            <person name="Miller A.N."/>
            <person name="Grigoriev I.V."/>
            <person name="Debuchy R."/>
            <person name="Gladieux P."/>
            <person name="Thoren M.H."/>
            <person name="Johannesson H."/>
        </authorList>
    </citation>
    <scope>NUCLEOTIDE SEQUENCE</scope>
    <source>
        <strain evidence="2">CBS 757.83</strain>
    </source>
</reference>
<evidence type="ECO:0000313" key="2">
    <source>
        <dbReference type="EMBL" id="KAK4096543.1"/>
    </source>
</evidence>
<organism evidence="2 3">
    <name type="scientific">Parathielavia hyrcaniae</name>
    <dbReference type="NCBI Taxonomy" id="113614"/>
    <lineage>
        <taxon>Eukaryota</taxon>
        <taxon>Fungi</taxon>
        <taxon>Dikarya</taxon>
        <taxon>Ascomycota</taxon>
        <taxon>Pezizomycotina</taxon>
        <taxon>Sordariomycetes</taxon>
        <taxon>Sordariomycetidae</taxon>
        <taxon>Sordariales</taxon>
        <taxon>Chaetomiaceae</taxon>
        <taxon>Parathielavia</taxon>
    </lineage>
</organism>
<accession>A0AAN6PRS8</accession>
<feature type="region of interest" description="Disordered" evidence="1">
    <location>
        <begin position="104"/>
        <end position="339"/>
    </location>
</feature>
<keyword evidence="3" id="KW-1185">Reference proteome</keyword>
<dbReference type="EMBL" id="MU863709">
    <property type="protein sequence ID" value="KAK4096543.1"/>
    <property type="molecule type" value="Genomic_DNA"/>
</dbReference>
<feature type="compositionally biased region" description="Basic and acidic residues" evidence="1">
    <location>
        <begin position="365"/>
        <end position="374"/>
    </location>
</feature>
<proteinExistence type="predicted"/>
<sequence>MLSKRKGSHNATTRPHSKRRHRRETYGGGSRTTSADCQPAHNWSHSLMKPESNWNTTVLTLDDENITIESTRKIIPNSRAALSVDNQEALILDSIEFDQALVSEPCSSSPKTPPPSSPFLPKCPFEREGAPSPERLPYQPLQIPVPQVTTSPDPLNLSLGDNHYKPNRKRRRSSDVSLGCLTSSSALKRQKQSPSEKRGSTWRIIPDYQAPATKRRRSSRGQSPKGSSRWPLIEQEPAYVPPGPDFSSKQDSHLKTEEAKIYGPNEDRSDGEDSSNSEAEKSSSNWSTEAVHGSVRENHGQSLEEQSLEEQSLEEQSNTDVGAPARMPPMQQPRAPSLSSPIHWFELFRNADENTVSQENEMLRAENSDDDIQRCDASNPSLKSPRSSITASDESS</sequence>
<feature type="compositionally biased region" description="Polar residues" evidence="1">
    <location>
        <begin position="376"/>
        <end position="396"/>
    </location>
</feature>
<evidence type="ECO:0000256" key="1">
    <source>
        <dbReference type="SAM" id="MobiDB-lite"/>
    </source>
</evidence>
<name>A0AAN6PRS8_9PEZI</name>
<reference evidence="2" key="1">
    <citation type="journal article" date="2023" name="Mol. Phylogenet. Evol.">
        <title>Genome-scale phylogeny and comparative genomics of the fungal order Sordariales.</title>
        <authorList>
            <person name="Hensen N."/>
            <person name="Bonometti L."/>
            <person name="Westerberg I."/>
            <person name="Brannstrom I.O."/>
            <person name="Guillou S."/>
            <person name="Cros-Aarteil S."/>
            <person name="Calhoun S."/>
            <person name="Haridas S."/>
            <person name="Kuo A."/>
            <person name="Mondo S."/>
            <person name="Pangilinan J."/>
            <person name="Riley R."/>
            <person name="LaButti K."/>
            <person name="Andreopoulos B."/>
            <person name="Lipzen A."/>
            <person name="Chen C."/>
            <person name="Yan M."/>
            <person name="Daum C."/>
            <person name="Ng V."/>
            <person name="Clum A."/>
            <person name="Steindorff A."/>
            <person name="Ohm R.A."/>
            <person name="Martin F."/>
            <person name="Silar P."/>
            <person name="Natvig D.O."/>
            <person name="Lalanne C."/>
            <person name="Gautier V."/>
            <person name="Ament-Velasquez S.L."/>
            <person name="Kruys A."/>
            <person name="Hutchinson M.I."/>
            <person name="Powell A.J."/>
            <person name="Barry K."/>
            <person name="Miller A.N."/>
            <person name="Grigoriev I.V."/>
            <person name="Debuchy R."/>
            <person name="Gladieux P."/>
            <person name="Hiltunen Thoren M."/>
            <person name="Johannesson H."/>
        </authorList>
    </citation>
    <scope>NUCLEOTIDE SEQUENCE</scope>
    <source>
        <strain evidence="2">CBS 757.83</strain>
    </source>
</reference>